<dbReference type="KEGG" id="fek:C1H87_01175"/>
<dbReference type="PANTHER" id="PTHR47506:SF6">
    <property type="entry name" value="HTH-TYPE TRANSCRIPTIONAL REPRESSOR NEMR"/>
    <property type="match status" value="1"/>
</dbReference>
<dbReference type="Gene3D" id="1.10.357.10">
    <property type="entry name" value="Tetracycline Repressor, domain 2"/>
    <property type="match status" value="1"/>
</dbReference>
<sequence>MKKDTVNNILAIGAELVLKKGYNNVGIQEVLDAANIPKGSFYYYFKSKEDFGLQLINYYSNNSSCNLDSYLKNPDLNPKERIVTFFENMRDYYVKNEFKEGCLLANCSLELSDQSEKLRAGIDLGWKLWDISFEECIAEGQKSGVIKKNKNPESMASFVISGWEGAVLRMKSCKSSKPIDVYIEFLKEIIL</sequence>
<dbReference type="InterPro" id="IPR009057">
    <property type="entry name" value="Homeodomain-like_sf"/>
</dbReference>
<evidence type="ECO:0000313" key="7">
    <source>
        <dbReference type="Proteomes" id="UP000235826"/>
    </source>
</evidence>
<dbReference type="PRINTS" id="PR00455">
    <property type="entry name" value="HTHTETR"/>
</dbReference>
<evidence type="ECO:0000313" key="6">
    <source>
        <dbReference type="EMBL" id="AUP77405.1"/>
    </source>
</evidence>
<feature type="domain" description="HTH tetR-type" evidence="5">
    <location>
        <begin position="3"/>
        <end position="63"/>
    </location>
</feature>
<proteinExistence type="predicted"/>
<dbReference type="InterPro" id="IPR036271">
    <property type="entry name" value="Tet_transcr_reg_TetR-rel_C_sf"/>
</dbReference>
<dbReference type="Pfam" id="PF16925">
    <property type="entry name" value="TetR_C_13"/>
    <property type="match status" value="1"/>
</dbReference>
<dbReference type="InterPro" id="IPR011075">
    <property type="entry name" value="TetR_C"/>
</dbReference>
<accession>A0A2K9PK47</accession>
<reference evidence="6 7" key="1">
    <citation type="submission" date="2018-01" db="EMBL/GenBank/DDBJ databases">
        <title>Complete genome sequence of Flavivirga eckloniae ECD14 isolated from seaweed Ecklonia cava.</title>
        <authorList>
            <person name="Lee J.H."/>
            <person name="Baik K.S."/>
            <person name="Seong C.N."/>
        </authorList>
    </citation>
    <scope>NUCLEOTIDE SEQUENCE [LARGE SCALE GENOMIC DNA]</scope>
    <source>
        <strain evidence="6 7">ECD14</strain>
    </source>
</reference>
<dbReference type="PROSITE" id="PS50977">
    <property type="entry name" value="HTH_TETR_2"/>
    <property type="match status" value="1"/>
</dbReference>
<name>A0A2K9PK47_9FLAO</name>
<evidence type="ECO:0000259" key="5">
    <source>
        <dbReference type="PROSITE" id="PS50977"/>
    </source>
</evidence>
<dbReference type="InterPro" id="IPR001647">
    <property type="entry name" value="HTH_TetR"/>
</dbReference>
<gene>
    <name evidence="6" type="ORF">C1H87_01175</name>
</gene>
<organism evidence="6 7">
    <name type="scientific">Flavivirga eckloniae</name>
    <dbReference type="NCBI Taxonomy" id="1803846"/>
    <lineage>
        <taxon>Bacteria</taxon>
        <taxon>Pseudomonadati</taxon>
        <taxon>Bacteroidota</taxon>
        <taxon>Flavobacteriia</taxon>
        <taxon>Flavobacteriales</taxon>
        <taxon>Flavobacteriaceae</taxon>
        <taxon>Flavivirga</taxon>
    </lineage>
</organism>
<dbReference type="GO" id="GO:0003677">
    <property type="term" value="F:DNA binding"/>
    <property type="evidence" value="ECO:0007669"/>
    <property type="project" value="UniProtKB-UniRule"/>
</dbReference>
<dbReference type="AlphaFoldDB" id="A0A2K9PK47"/>
<evidence type="ECO:0000256" key="2">
    <source>
        <dbReference type="ARBA" id="ARBA00023125"/>
    </source>
</evidence>
<keyword evidence="3" id="KW-0804">Transcription</keyword>
<evidence type="ECO:0000256" key="4">
    <source>
        <dbReference type="PROSITE-ProRule" id="PRU00335"/>
    </source>
</evidence>
<dbReference type="PANTHER" id="PTHR47506">
    <property type="entry name" value="TRANSCRIPTIONAL REGULATORY PROTEIN"/>
    <property type="match status" value="1"/>
</dbReference>
<keyword evidence="1" id="KW-0805">Transcription regulation</keyword>
<dbReference type="Proteomes" id="UP000235826">
    <property type="component" value="Chromosome"/>
</dbReference>
<keyword evidence="7" id="KW-1185">Reference proteome</keyword>
<feature type="DNA-binding region" description="H-T-H motif" evidence="4">
    <location>
        <begin position="26"/>
        <end position="45"/>
    </location>
</feature>
<evidence type="ECO:0000256" key="1">
    <source>
        <dbReference type="ARBA" id="ARBA00023015"/>
    </source>
</evidence>
<protein>
    <submittedName>
        <fullName evidence="6">TetR family transcriptional regulator</fullName>
    </submittedName>
</protein>
<dbReference type="SUPFAM" id="SSF48498">
    <property type="entry name" value="Tetracyclin repressor-like, C-terminal domain"/>
    <property type="match status" value="1"/>
</dbReference>
<dbReference type="OrthoDB" id="9787680at2"/>
<dbReference type="EMBL" id="CP025791">
    <property type="protein sequence ID" value="AUP77405.1"/>
    <property type="molecule type" value="Genomic_DNA"/>
</dbReference>
<evidence type="ECO:0000256" key="3">
    <source>
        <dbReference type="ARBA" id="ARBA00023163"/>
    </source>
</evidence>
<dbReference type="SUPFAM" id="SSF46689">
    <property type="entry name" value="Homeodomain-like"/>
    <property type="match status" value="1"/>
</dbReference>
<keyword evidence="2 4" id="KW-0238">DNA-binding</keyword>
<dbReference type="Pfam" id="PF00440">
    <property type="entry name" value="TetR_N"/>
    <property type="match status" value="1"/>
</dbReference>
<dbReference type="RefSeq" id="WP_102754065.1">
    <property type="nucleotide sequence ID" value="NZ_CP025791.1"/>
</dbReference>